<evidence type="ECO:0000256" key="1">
    <source>
        <dbReference type="SAM" id="Phobius"/>
    </source>
</evidence>
<keyword evidence="1" id="KW-0472">Membrane</keyword>
<organism evidence="2 3">
    <name type="scientific">Methylohalomonas lacus</name>
    <dbReference type="NCBI Taxonomy" id="398773"/>
    <lineage>
        <taxon>Bacteria</taxon>
        <taxon>Pseudomonadati</taxon>
        <taxon>Pseudomonadota</taxon>
        <taxon>Gammaproteobacteria</taxon>
        <taxon>Methylohalomonadales</taxon>
        <taxon>Methylohalomonadaceae</taxon>
        <taxon>Methylohalomonas</taxon>
    </lineage>
</organism>
<feature type="transmembrane region" description="Helical" evidence="1">
    <location>
        <begin position="12"/>
        <end position="30"/>
    </location>
</feature>
<feature type="transmembrane region" description="Helical" evidence="1">
    <location>
        <begin position="61"/>
        <end position="87"/>
    </location>
</feature>
<dbReference type="InterPro" id="IPR018688">
    <property type="entry name" value="PpoB2-like"/>
</dbReference>
<keyword evidence="1" id="KW-0812">Transmembrane</keyword>
<dbReference type="Proteomes" id="UP001204445">
    <property type="component" value="Unassembled WGS sequence"/>
</dbReference>
<accession>A0AAE3HJG0</accession>
<sequence>MQSIESLLRRDFWISLGTLILIIVMTWAWLVTGAGMDMTALEMTRMDPAMAMPAAVWNRDYAVLIFFMWWIMMIAMMLPSAAPVILLGAALNRRTSPEHSPYGSSSCFLTGYLLAWAVFSAVAVMGQWLLQTNGLLTGFLHLNSQSMAGVLLIGAALWQLTPVKQACLRHCRSPVDFLIQRRRPGTTGALRMGAEHGIYCLGCCWFLMLLLFVGGVMNLYWIAALALYVLAEKLLSTGRSISYVAAGLLACTGIYLLLNA</sequence>
<evidence type="ECO:0000313" key="3">
    <source>
        <dbReference type="Proteomes" id="UP001204445"/>
    </source>
</evidence>
<keyword evidence="1" id="KW-1133">Transmembrane helix</keyword>
<keyword evidence="3" id="KW-1185">Reference proteome</keyword>
<protein>
    <submittedName>
        <fullName evidence="2">Metal-binding membrane protein</fullName>
    </submittedName>
</protein>
<gene>
    <name evidence="2" type="ORF">J2T55_000136</name>
</gene>
<proteinExistence type="predicted"/>
<feature type="transmembrane region" description="Helical" evidence="1">
    <location>
        <begin position="198"/>
        <end position="228"/>
    </location>
</feature>
<evidence type="ECO:0000313" key="2">
    <source>
        <dbReference type="EMBL" id="MCS3902144.1"/>
    </source>
</evidence>
<name>A0AAE3HJG0_9GAMM</name>
<feature type="transmembrane region" description="Helical" evidence="1">
    <location>
        <begin position="108"/>
        <end position="130"/>
    </location>
</feature>
<dbReference type="Pfam" id="PF09948">
    <property type="entry name" value="PpoB2"/>
    <property type="match status" value="1"/>
</dbReference>
<comment type="caution">
    <text evidence="2">The sequence shown here is derived from an EMBL/GenBank/DDBJ whole genome shotgun (WGS) entry which is preliminary data.</text>
</comment>
<feature type="transmembrane region" description="Helical" evidence="1">
    <location>
        <begin position="142"/>
        <end position="160"/>
    </location>
</feature>
<dbReference type="AlphaFoldDB" id="A0AAE3HJG0"/>
<reference evidence="2" key="1">
    <citation type="submission" date="2022-08" db="EMBL/GenBank/DDBJ databases">
        <title>Genomic Encyclopedia of Type Strains, Phase III (KMG-III): the genomes of soil and plant-associated and newly described type strains.</title>
        <authorList>
            <person name="Whitman W."/>
        </authorList>
    </citation>
    <scope>NUCLEOTIDE SEQUENCE</scope>
    <source>
        <strain evidence="2">HMT 1</strain>
    </source>
</reference>
<dbReference type="EMBL" id="JANUCT010000001">
    <property type="protein sequence ID" value="MCS3902144.1"/>
    <property type="molecule type" value="Genomic_DNA"/>
</dbReference>
<feature type="transmembrane region" description="Helical" evidence="1">
    <location>
        <begin position="240"/>
        <end position="258"/>
    </location>
</feature>
<dbReference type="RefSeq" id="WP_259053510.1">
    <property type="nucleotide sequence ID" value="NZ_JANUCT010000001.1"/>
</dbReference>